<dbReference type="GO" id="GO:0004197">
    <property type="term" value="F:cysteine-type endopeptidase activity"/>
    <property type="evidence" value="ECO:0007669"/>
    <property type="project" value="UniProtKB-EC"/>
</dbReference>
<keyword evidence="2 8" id="KW-0963">Cytoplasm</keyword>
<dbReference type="AlphaFoldDB" id="A0A0F4ZDI2"/>
<accession>A0A0F4ZDI2</accession>
<keyword evidence="8" id="KW-0496">Mitochondrion</keyword>
<name>A0A0F4ZDI2_9PEZI</name>
<dbReference type="PANTHER" id="PTHR10363">
    <property type="entry name" value="BLEOMYCIN HYDROLASE"/>
    <property type="match status" value="1"/>
</dbReference>
<dbReference type="PIRSF" id="PIRSF005700">
    <property type="entry name" value="PepC"/>
    <property type="match status" value="1"/>
</dbReference>
<dbReference type="Proteomes" id="UP000033483">
    <property type="component" value="Unassembled WGS sequence"/>
</dbReference>
<evidence type="ECO:0000256" key="1">
    <source>
        <dbReference type="ARBA" id="ARBA00000423"/>
    </source>
</evidence>
<dbReference type="PANTHER" id="PTHR10363:SF2">
    <property type="entry name" value="BLEOMYCIN HYDROLASE"/>
    <property type="match status" value="1"/>
</dbReference>
<dbReference type="GO" id="GO:0006508">
    <property type="term" value="P:proteolysis"/>
    <property type="evidence" value="ECO:0007669"/>
    <property type="project" value="UniProtKB-KW"/>
</dbReference>
<dbReference type="FunFam" id="3.90.70.10:FF:000021">
    <property type="entry name" value="Bleomycin hydrolase"/>
    <property type="match status" value="1"/>
</dbReference>
<dbReference type="MEROPS" id="C01.085"/>
<evidence type="ECO:0000256" key="3">
    <source>
        <dbReference type="ARBA" id="ARBA00022670"/>
    </source>
</evidence>
<dbReference type="CDD" id="cd00585">
    <property type="entry name" value="Peptidase_C1B"/>
    <property type="match status" value="1"/>
</dbReference>
<dbReference type="EMBL" id="LAEV01001274">
    <property type="protein sequence ID" value="KKA28582.1"/>
    <property type="molecule type" value="Genomic_DNA"/>
</dbReference>
<feature type="active site" evidence="9">
    <location>
        <position position="453"/>
    </location>
</feature>
<evidence type="ECO:0000256" key="4">
    <source>
        <dbReference type="ARBA" id="ARBA00022801"/>
    </source>
</evidence>
<evidence type="ECO:0000256" key="5">
    <source>
        <dbReference type="ARBA" id="ARBA00022807"/>
    </source>
</evidence>
<evidence type="ECO:0000313" key="10">
    <source>
        <dbReference type="EMBL" id="KKA28582.1"/>
    </source>
</evidence>
<protein>
    <recommendedName>
        <fullName evidence="8">Cysteine proteinase 1, mitochondrial</fullName>
        <ecNumber evidence="8">3.4.22.40</ecNumber>
    </recommendedName>
</protein>
<dbReference type="EC" id="3.4.22.40" evidence="8"/>
<gene>
    <name evidence="10" type="ORF">TD95_004377</name>
</gene>
<evidence type="ECO:0000256" key="2">
    <source>
        <dbReference type="ARBA" id="ARBA00022490"/>
    </source>
</evidence>
<comment type="function">
    <text evidence="8">Has aminopeptidase activity, shortening substrate peptides sequentially by 1 amino acid. Has bleomycin hydrolase activity, which can protect the cell from the toxic effects of bleomycin. Has homocysteine-thiolactonase activity, protecting the cell against homocysteine toxicity.</text>
</comment>
<evidence type="ECO:0000313" key="11">
    <source>
        <dbReference type="Proteomes" id="UP000033483"/>
    </source>
</evidence>
<evidence type="ECO:0000256" key="6">
    <source>
        <dbReference type="ARBA" id="ARBA00025347"/>
    </source>
</evidence>
<comment type="catalytic activity">
    <reaction evidence="1 8">
        <text>Inactivates bleomycin B2 (a cytotoxic glycometallopeptide) by hydrolysis of a carboxyamide bond of beta-aminoalanine, but also shows general aminopeptidase activity. The specificity varies somewhat with source, but amino acid arylamides of Met, Leu and Ala are preferred.</text>
        <dbReference type="EC" id="3.4.22.40"/>
    </reaction>
</comment>
<organism evidence="10 11">
    <name type="scientific">Thielaviopsis punctulata</name>
    <dbReference type="NCBI Taxonomy" id="72032"/>
    <lineage>
        <taxon>Eukaryota</taxon>
        <taxon>Fungi</taxon>
        <taxon>Dikarya</taxon>
        <taxon>Ascomycota</taxon>
        <taxon>Pezizomycotina</taxon>
        <taxon>Sordariomycetes</taxon>
        <taxon>Hypocreomycetidae</taxon>
        <taxon>Microascales</taxon>
        <taxon>Ceratocystidaceae</taxon>
        <taxon>Thielaviopsis</taxon>
    </lineage>
</organism>
<evidence type="ECO:0000256" key="9">
    <source>
        <dbReference type="PIRSR" id="PIRSR005700-1"/>
    </source>
</evidence>
<dbReference type="GO" id="GO:0009636">
    <property type="term" value="P:response to toxic substance"/>
    <property type="evidence" value="ECO:0007669"/>
    <property type="project" value="TreeGrafter"/>
</dbReference>
<sequence length="511" mass="56906">MGSEQSTMSSNFEKRLDLRASESADDYVHVEASEKSNLIDVKERNPEGLALDRLVGQQTGILSDPKNRLALTALSTANPRSVLKSTAVEMADQHVFNVKIPFEGGPITNQRSSGRCWLFASTNTFRVALMQRYGLSEFELSQSYLFFWDKLEKSNWFLEQIIDTAAEPLDGRLVQHLLGDIVSDGGQWDMVYNLVTKYGLVPQTLYPDSFNAKASSTLNSMLKTKLREYAMQLRKLCAAPETHANGKQGSGRVDVARIAKAKAEMMQQVQMMLTLTLGAPPKPTETFAWQFVDKDGKPREVTATPLEFAQNIYAAPLSITAKRIARMMSLVHDPRHEPLTLMTVPRLGNVVGGRGVTYVNVDMKTLKDASAAMLKAGLPVFFGSDVGQFSDSQSGVMDLGLYDYEVGFNVSLRESDKATRLRTGESQMTHAMVLTAVHVDPKTGKYVRWRVQNSWGTDRGERGWFVMTDEWMDEFVYQAVVDPSFVSAEVREVLKGKAVELPVWDPMGSLA</sequence>
<comment type="subunit">
    <text evidence="7">Homohexamer. Binds to nucleic acids. Binds single-stranded DNA and RNA with higher affinity than double-stranded DNA.</text>
</comment>
<comment type="caution">
    <text evidence="10">The sequence shown here is derived from an EMBL/GenBank/DDBJ whole genome shotgun (WGS) entry which is preliminary data.</text>
</comment>
<comment type="function">
    <text evidence="6">The normal physiological role of the enzyme is unknown, but it is not essential for the viability of yeast cells. Has aminopeptidase activity, shortening substrate peptides sequentially by 1 amino acid. Has bleomycin hydrolase activity, which can protect the cell from the toxic effects of bleomycin. Has homocysteine-thiolactonase activity, protecting the cell against homocysteine toxicity. Acts as a repressor in the GAL4 regulatory system, but this does not require either the peptidase or nucleic acid-binding activities.</text>
</comment>
<dbReference type="PROSITE" id="PS00139">
    <property type="entry name" value="THIOL_PROTEASE_CYS"/>
    <property type="match status" value="1"/>
</dbReference>
<dbReference type="Pfam" id="PF03051">
    <property type="entry name" value="Peptidase_C1_2"/>
    <property type="match status" value="1"/>
</dbReference>
<feature type="active site" evidence="9">
    <location>
        <position position="116"/>
    </location>
</feature>
<keyword evidence="3 8" id="KW-0645">Protease</keyword>
<dbReference type="InterPro" id="IPR004134">
    <property type="entry name" value="Peptidase_C1B"/>
</dbReference>
<evidence type="ECO:0000256" key="8">
    <source>
        <dbReference type="PIRNR" id="PIRNR005700"/>
    </source>
</evidence>
<dbReference type="GO" id="GO:0070005">
    <property type="term" value="F:cysteine-type aminopeptidase activity"/>
    <property type="evidence" value="ECO:0007669"/>
    <property type="project" value="InterPro"/>
</dbReference>
<dbReference type="GO" id="GO:0043418">
    <property type="term" value="P:homocysteine catabolic process"/>
    <property type="evidence" value="ECO:0007669"/>
    <property type="project" value="TreeGrafter"/>
</dbReference>
<dbReference type="Gene3D" id="3.90.70.10">
    <property type="entry name" value="Cysteine proteinases"/>
    <property type="match status" value="1"/>
</dbReference>
<dbReference type="InterPro" id="IPR000169">
    <property type="entry name" value="Pept_cys_AS"/>
</dbReference>
<dbReference type="GO" id="GO:0005739">
    <property type="term" value="C:mitochondrion"/>
    <property type="evidence" value="ECO:0007669"/>
    <property type="project" value="UniProtKB-SubCell"/>
</dbReference>
<keyword evidence="5 8" id="KW-0788">Thiol protease</keyword>
<comment type="subcellular location">
    <subcellularLocation>
        <location evidence="8">Mitochondrion</location>
    </subcellularLocation>
    <subcellularLocation>
        <location evidence="8">Cytoplasm</location>
    </subcellularLocation>
</comment>
<evidence type="ECO:0000256" key="7">
    <source>
        <dbReference type="ARBA" id="ARBA00026080"/>
    </source>
</evidence>
<dbReference type="SUPFAM" id="SSF54001">
    <property type="entry name" value="Cysteine proteinases"/>
    <property type="match status" value="1"/>
</dbReference>
<feature type="active site" evidence="9">
    <location>
        <position position="430"/>
    </location>
</feature>
<dbReference type="OrthoDB" id="2666448at2759"/>
<dbReference type="InterPro" id="IPR038765">
    <property type="entry name" value="Papain-like_cys_pep_sf"/>
</dbReference>
<keyword evidence="11" id="KW-1185">Reference proteome</keyword>
<comment type="similarity">
    <text evidence="8">Belongs to the peptidase C1 family.</text>
</comment>
<keyword evidence="4 8" id="KW-0378">Hydrolase</keyword>
<proteinExistence type="inferred from homology"/>
<reference evidence="10 11" key="1">
    <citation type="submission" date="2015-03" db="EMBL/GenBank/DDBJ databases">
        <authorList>
            <person name="Radwan O."/>
            <person name="Al-Naeli F.A."/>
            <person name="Rendon G.A."/>
            <person name="Fields C."/>
        </authorList>
    </citation>
    <scope>NUCLEOTIDE SEQUENCE [LARGE SCALE GENOMIC DNA]</scope>
    <source>
        <strain evidence="10">CR-DP1</strain>
    </source>
</reference>